<keyword evidence="2" id="KW-1185">Reference proteome</keyword>
<reference evidence="1 2" key="1">
    <citation type="journal article" date="2019" name="Nat. Ecol. Evol.">
        <title>Megaphylogeny resolves global patterns of mushroom evolution.</title>
        <authorList>
            <person name="Varga T."/>
            <person name="Krizsan K."/>
            <person name="Foldi C."/>
            <person name="Dima B."/>
            <person name="Sanchez-Garcia M."/>
            <person name="Sanchez-Ramirez S."/>
            <person name="Szollosi G.J."/>
            <person name="Szarkandi J.G."/>
            <person name="Papp V."/>
            <person name="Albert L."/>
            <person name="Andreopoulos W."/>
            <person name="Angelini C."/>
            <person name="Antonin V."/>
            <person name="Barry K.W."/>
            <person name="Bougher N.L."/>
            <person name="Buchanan P."/>
            <person name="Buyck B."/>
            <person name="Bense V."/>
            <person name="Catcheside P."/>
            <person name="Chovatia M."/>
            <person name="Cooper J."/>
            <person name="Damon W."/>
            <person name="Desjardin D."/>
            <person name="Finy P."/>
            <person name="Geml J."/>
            <person name="Haridas S."/>
            <person name="Hughes K."/>
            <person name="Justo A."/>
            <person name="Karasinski D."/>
            <person name="Kautmanova I."/>
            <person name="Kiss B."/>
            <person name="Kocsube S."/>
            <person name="Kotiranta H."/>
            <person name="LaButti K.M."/>
            <person name="Lechner B.E."/>
            <person name="Liimatainen K."/>
            <person name="Lipzen A."/>
            <person name="Lukacs Z."/>
            <person name="Mihaltcheva S."/>
            <person name="Morgado L.N."/>
            <person name="Niskanen T."/>
            <person name="Noordeloos M.E."/>
            <person name="Ohm R.A."/>
            <person name="Ortiz-Santana B."/>
            <person name="Ovrebo C."/>
            <person name="Racz N."/>
            <person name="Riley R."/>
            <person name="Savchenko A."/>
            <person name="Shiryaev A."/>
            <person name="Soop K."/>
            <person name="Spirin V."/>
            <person name="Szebenyi C."/>
            <person name="Tomsovsky M."/>
            <person name="Tulloss R.E."/>
            <person name="Uehling J."/>
            <person name="Grigoriev I.V."/>
            <person name="Vagvolgyi C."/>
            <person name="Papp T."/>
            <person name="Martin F.M."/>
            <person name="Miettinen O."/>
            <person name="Hibbett D.S."/>
            <person name="Nagy L.G."/>
        </authorList>
    </citation>
    <scope>NUCLEOTIDE SEQUENCE [LARGE SCALE GENOMIC DNA]</scope>
    <source>
        <strain evidence="1 2">HHB13444</strain>
    </source>
</reference>
<dbReference type="PANTHER" id="PTHR40422">
    <property type="entry name" value="TRANSLATION MACHINERY-ASSOCIATED PROTEIN 17"/>
    <property type="match status" value="1"/>
</dbReference>
<name>A0A5C3PP67_9APHY</name>
<gene>
    <name evidence="1" type="ORF">K466DRAFT_467086</name>
</gene>
<dbReference type="InParanoid" id="A0A5C3PP67"/>
<feature type="non-terminal residue" evidence="1">
    <location>
        <position position="101"/>
    </location>
</feature>
<dbReference type="GO" id="GO:0070682">
    <property type="term" value="P:proteasome regulatory particle assembly"/>
    <property type="evidence" value="ECO:0007669"/>
    <property type="project" value="InterPro"/>
</dbReference>
<protein>
    <submittedName>
        <fullName evidence="1">Uncharacterized protein</fullName>
    </submittedName>
</protein>
<dbReference type="GO" id="GO:0030674">
    <property type="term" value="F:protein-macromolecule adaptor activity"/>
    <property type="evidence" value="ECO:0007669"/>
    <property type="project" value="TreeGrafter"/>
</dbReference>
<accession>A0A5C3PP67</accession>
<dbReference type="STRING" id="1314778.A0A5C3PP67"/>
<sequence>MEYKPRYSQPFTLEEARLLAVPIITEEISRLQNSLSHLQRTQEELKEALTTAPGDPDLTEAFEENEVVIGSQNERITMLQIVLNEKGVRMGAHYDVQGTPR</sequence>
<dbReference type="Proteomes" id="UP000308197">
    <property type="component" value="Unassembled WGS sequence"/>
</dbReference>
<dbReference type="PANTHER" id="PTHR40422:SF1">
    <property type="entry name" value="TRANSLATION MACHINERY-ASSOCIATED PROTEIN 17"/>
    <property type="match status" value="1"/>
</dbReference>
<dbReference type="AlphaFoldDB" id="A0A5C3PP67"/>
<evidence type="ECO:0000313" key="2">
    <source>
        <dbReference type="Proteomes" id="UP000308197"/>
    </source>
</evidence>
<organism evidence="1 2">
    <name type="scientific">Polyporus arcularius HHB13444</name>
    <dbReference type="NCBI Taxonomy" id="1314778"/>
    <lineage>
        <taxon>Eukaryota</taxon>
        <taxon>Fungi</taxon>
        <taxon>Dikarya</taxon>
        <taxon>Basidiomycota</taxon>
        <taxon>Agaricomycotina</taxon>
        <taxon>Agaricomycetes</taxon>
        <taxon>Polyporales</taxon>
        <taxon>Polyporaceae</taxon>
        <taxon>Polyporus</taxon>
    </lineage>
</organism>
<dbReference type="EMBL" id="ML211019">
    <property type="protein sequence ID" value="TFK91495.1"/>
    <property type="molecule type" value="Genomic_DNA"/>
</dbReference>
<dbReference type="InterPro" id="IPR038966">
    <property type="entry name" value="TMA17"/>
</dbReference>
<evidence type="ECO:0000313" key="1">
    <source>
        <dbReference type="EMBL" id="TFK91495.1"/>
    </source>
</evidence>
<proteinExistence type="predicted"/>